<proteinExistence type="predicted"/>
<accession>A0A194PPF1</accession>
<reference evidence="2 3" key="1">
    <citation type="journal article" date="2015" name="Nat. Commun.">
        <title>Outbred genome sequencing and CRISPR/Cas9 gene editing in butterflies.</title>
        <authorList>
            <person name="Li X."/>
            <person name="Fan D."/>
            <person name="Zhang W."/>
            <person name="Liu G."/>
            <person name="Zhang L."/>
            <person name="Zhao L."/>
            <person name="Fang X."/>
            <person name="Chen L."/>
            <person name="Dong Y."/>
            <person name="Chen Y."/>
            <person name="Ding Y."/>
            <person name="Zhao R."/>
            <person name="Feng M."/>
            <person name="Zhu Y."/>
            <person name="Feng Y."/>
            <person name="Jiang X."/>
            <person name="Zhu D."/>
            <person name="Xiang H."/>
            <person name="Feng X."/>
            <person name="Li S."/>
            <person name="Wang J."/>
            <person name="Zhang G."/>
            <person name="Kronforst M.R."/>
            <person name="Wang W."/>
        </authorList>
    </citation>
    <scope>NUCLEOTIDE SEQUENCE [LARGE SCALE GENOMIC DNA]</scope>
    <source>
        <strain evidence="2">Ya'a_city_454_Px</strain>
        <tissue evidence="2">Whole body</tissue>
    </source>
</reference>
<evidence type="ECO:0000313" key="3">
    <source>
        <dbReference type="Proteomes" id="UP000053268"/>
    </source>
</evidence>
<keyword evidence="1" id="KW-0732">Signal</keyword>
<organism evidence="2 3">
    <name type="scientific">Papilio xuthus</name>
    <name type="common">Asian swallowtail butterfly</name>
    <dbReference type="NCBI Taxonomy" id="66420"/>
    <lineage>
        <taxon>Eukaryota</taxon>
        <taxon>Metazoa</taxon>
        <taxon>Ecdysozoa</taxon>
        <taxon>Arthropoda</taxon>
        <taxon>Hexapoda</taxon>
        <taxon>Insecta</taxon>
        <taxon>Pterygota</taxon>
        <taxon>Neoptera</taxon>
        <taxon>Endopterygota</taxon>
        <taxon>Lepidoptera</taxon>
        <taxon>Glossata</taxon>
        <taxon>Ditrysia</taxon>
        <taxon>Papilionoidea</taxon>
        <taxon>Papilionidae</taxon>
        <taxon>Papilioninae</taxon>
        <taxon>Papilio</taxon>
    </lineage>
</organism>
<keyword evidence="3" id="KW-1185">Reference proteome</keyword>
<evidence type="ECO:0000256" key="1">
    <source>
        <dbReference type="SAM" id="SignalP"/>
    </source>
</evidence>
<gene>
    <name evidence="2" type="ORF">RR46_12191</name>
</gene>
<feature type="chain" id="PRO_5008263472" evidence="1">
    <location>
        <begin position="17"/>
        <end position="165"/>
    </location>
</feature>
<dbReference type="AlphaFoldDB" id="A0A194PPF1"/>
<protein>
    <submittedName>
        <fullName evidence="2">Uncharacterized protein</fullName>
    </submittedName>
</protein>
<sequence>MYSFWTLLLLISSAFGHGCSQCYGGHSDYYLYEDFGRLVLSVTGSDWLAQISCSQHNYRTTVTSGDGYYILKYYLDNIVEDSVVIMIHRRVIYVKANLGNGTVYKNLKILPDHLLVDGALWKIIDGNLNVIIGSKLRSGKEVDLTCGGANENIIVRKAPLSPEDL</sequence>
<feature type="signal peptide" evidence="1">
    <location>
        <begin position="1"/>
        <end position="16"/>
    </location>
</feature>
<name>A0A194PPF1_PAPXU</name>
<dbReference type="Proteomes" id="UP000053268">
    <property type="component" value="Unassembled WGS sequence"/>
</dbReference>
<dbReference type="EMBL" id="KQ459597">
    <property type="protein sequence ID" value="KPI95187.1"/>
    <property type="molecule type" value="Genomic_DNA"/>
</dbReference>
<evidence type="ECO:0000313" key="2">
    <source>
        <dbReference type="EMBL" id="KPI95187.1"/>
    </source>
</evidence>